<protein>
    <submittedName>
        <fullName evidence="3">Uncharacterized protein</fullName>
    </submittedName>
</protein>
<gene>
    <name evidence="3" type="ORF">AB5S05_10880</name>
</gene>
<evidence type="ECO:0000313" key="4">
    <source>
        <dbReference type="Proteomes" id="UP001560296"/>
    </source>
</evidence>
<evidence type="ECO:0000256" key="2">
    <source>
        <dbReference type="SAM" id="SignalP"/>
    </source>
</evidence>
<feature type="region of interest" description="Disordered" evidence="1">
    <location>
        <begin position="26"/>
        <end position="97"/>
    </location>
</feature>
<feature type="compositionally biased region" description="Basic and acidic residues" evidence="1">
    <location>
        <begin position="86"/>
        <end position="97"/>
    </location>
</feature>
<proteinExistence type="predicted"/>
<sequence>MRLLLVSLLGLLAVGADAGERLLVPAERAAGAPGTPTPQPFVRPEPRNPPKAPRLLDDGRGQEGLWLKSPRGSLAPADGELPLLEQQRRRNAREGVD</sequence>
<feature type="compositionally biased region" description="Basic and acidic residues" evidence="1">
    <location>
        <begin position="44"/>
        <end position="61"/>
    </location>
</feature>
<name>A0ABV3YX92_9PSED</name>
<evidence type="ECO:0000256" key="1">
    <source>
        <dbReference type="SAM" id="MobiDB-lite"/>
    </source>
</evidence>
<organism evidence="3 4">
    <name type="scientific">Pseudomonas zhanjiangensis</name>
    <dbReference type="NCBI Taxonomy" id="3239015"/>
    <lineage>
        <taxon>Bacteria</taxon>
        <taxon>Pseudomonadati</taxon>
        <taxon>Pseudomonadota</taxon>
        <taxon>Gammaproteobacteria</taxon>
        <taxon>Pseudomonadales</taxon>
        <taxon>Pseudomonadaceae</taxon>
        <taxon>Pseudomonas</taxon>
    </lineage>
</organism>
<evidence type="ECO:0000313" key="3">
    <source>
        <dbReference type="EMBL" id="MEX6502568.1"/>
    </source>
</evidence>
<comment type="caution">
    <text evidence="3">The sequence shown here is derived from an EMBL/GenBank/DDBJ whole genome shotgun (WGS) entry which is preliminary data.</text>
</comment>
<reference evidence="3 4" key="1">
    <citation type="submission" date="2024-07" db="EMBL/GenBank/DDBJ databases">
        <authorList>
            <person name="Li M."/>
        </authorList>
    </citation>
    <scope>NUCLEOTIDE SEQUENCE [LARGE SCALE GENOMIC DNA]</scope>
    <source>
        <strain evidence="3 4">25A3E</strain>
    </source>
</reference>
<keyword evidence="2" id="KW-0732">Signal</keyword>
<accession>A0ABV3YX92</accession>
<dbReference type="EMBL" id="JBFTEG010000007">
    <property type="protein sequence ID" value="MEX6502568.1"/>
    <property type="molecule type" value="Genomic_DNA"/>
</dbReference>
<feature type="signal peptide" evidence="2">
    <location>
        <begin position="1"/>
        <end position="18"/>
    </location>
</feature>
<keyword evidence="4" id="KW-1185">Reference proteome</keyword>
<dbReference type="Proteomes" id="UP001560296">
    <property type="component" value="Unassembled WGS sequence"/>
</dbReference>
<dbReference type="RefSeq" id="WP_369287535.1">
    <property type="nucleotide sequence ID" value="NZ_JBFTEG010000007.1"/>
</dbReference>
<feature type="chain" id="PRO_5046239861" evidence="2">
    <location>
        <begin position="19"/>
        <end position="97"/>
    </location>
</feature>